<feature type="repeat" description="ANK" evidence="3">
    <location>
        <begin position="222"/>
        <end position="254"/>
    </location>
</feature>
<sequence length="496" mass="55849">MFQKCLYMGIANYSHRYKIWTEQIRQILTRERCIAGPEVDITALARIADGYSSCSIVRCISQQGKVDVCRLLISHGARINCANSYGFTPLHAAVEIQCRYELIEDVRRVLTEKEWYIYKSQLPKATQDAKKGKLSVCKLLISNGANINALNKLDDTPLDHAAKLGKVDICKLLILHGTNIKASNDVKRWYPPPLNIAAEKGYKAICDLLISNGANIHSLRSYDDTPLHCAASSGKVSVCKLLISKGANINAVNKMNMTPLDYTIHQNETAFTDFSRYFDDSIWPGSSNSHTAMLHRQKMSGQVDVFKLLVENGANINNSCLMNRDTPLHFAVRHKLLSVSKLIISKGANVNSLNGLNETPLMLSFSKKCVALTAYLLENDAFYCPGGKDYGRDIYSSMLTWLVTEVSLERAIAKKWFWRLSNLTFKIYDFSTSTLKSSCRKKIREDEPHIKIGNNLKGVHIPKTLKEYLIQKEELVDLFQENIRAEISSQAQVLVE</sequence>
<dbReference type="Pfam" id="PF12796">
    <property type="entry name" value="Ank_2"/>
    <property type="match status" value="2"/>
</dbReference>
<reference evidence="4" key="1">
    <citation type="submission" date="2023-07" db="EMBL/GenBank/DDBJ databases">
        <title>Chromosome-level genome assembly of Artemia franciscana.</title>
        <authorList>
            <person name="Jo E."/>
        </authorList>
    </citation>
    <scope>NUCLEOTIDE SEQUENCE</scope>
    <source>
        <tissue evidence="4">Whole body</tissue>
    </source>
</reference>
<keyword evidence="2 3" id="KW-0040">ANK repeat</keyword>
<dbReference type="Pfam" id="PF13637">
    <property type="entry name" value="Ank_4"/>
    <property type="match status" value="2"/>
</dbReference>
<dbReference type="SMART" id="SM00248">
    <property type="entry name" value="ANK"/>
    <property type="match status" value="8"/>
</dbReference>
<dbReference type="PRINTS" id="PR01415">
    <property type="entry name" value="ANKYRIN"/>
</dbReference>
<keyword evidence="5" id="KW-1185">Reference proteome</keyword>
<dbReference type="Gene3D" id="1.25.40.20">
    <property type="entry name" value="Ankyrin repeat-containing domain"/>
    <property type="match status" value="4"/>
</dbReference>
<dbReference type="InterPro" id="IPR051165">
    <property type="entry name" value="Multifunctional_ANK_Repeat"/>
</dbReference>
<comment type="caution">
    <text evidence="4">The sequence shown here is derived from an EMBL/GenBank/DDBJ whole genome shotgun (WGS) entry which is preliminary data.</text>
</comment>
<dbReference type="InterPro" id="IPR036770">
    <property type="entry name" value="Ankyrin_rpt-contain_sf"/>
</dbReference>
<keyword evidence="1" id="KW-0677">Repeat</keyword>
<dbReference type="AlphaFoldDB" id="A0AA88I7T2"/>
<evidence type="ECO:0000256" key="3">
    <source>
        <dbReference type="PROSITE-ProRule" id="PRU00023"/>
    </source>
</evidence>
<evidence type="ECO:0000256" key="1">
    <source>
        <dbReference type="ARBA" id="ARBA00022737"/>
    </source>
</evidence>
<organism evidence="4 5">
    <name type="scientific">Artemia franciscana</name>
    <name type="common">Brine shrimp</name>
    <name type="synonym">Artemia sanfranciscana</name>
    <dbReference type="NCBI Taxonomy" id="6661"/>
    <lineage>
        <taxon>Eukaryota</taxon>
        <taxon>Metazoa</taxon>
        <taxon>Ecdysozoa</taxon>
        <taxon>Arthropoda</taxon>
        <taxon>Crustacea</taxon>
        <taxon>Branchiopoda</taxon>
        <taxon>Anostraca</taxon>
        <taxon>Artemiidae</taxon>
        <taxon>Artemia</taxon>
    </lineage>
</organism>
<evidence type="ECO:0000313" key="5">
    <source>
        <dbReference type="Proteomes" id="UP001187531"/>
    </source>
</evidence>
<dbReference type="InterPro" id="IPR002110">
    <property type="entry name" value="Ankyrin_rpt"/>
</dbReference>
<dbReference type="Proteomes" id="UP001187531">
    <property type="component" value="Unassembled WGS sequence"/>
</dbReference>
<dbReference type="SUPFAM" id="SSF48403">
    <property type="entry name" value="Ankyrin repeat"/>
    <property type="match status" value="1"/>
</dbReference>
<feature type="repeat" description="ANK" evidence="3">
    <location>
        <begin position="323"/>
        <end position="355"/>
    </location>
</feature>
<accession>A0AA88I7T2</accession>
<dbReference type="PROSITE" id="PS50297">
    <property type="entry name" value="ANK_REP_REGION"/>
    <property type="match status" value="3"/>
</dbReference>
<proteinExistence type="predicted"/>
<gene>
    <name evidence="4" type="ORF">QYM36_007090</name>
</gene>
<name>A0AA88I7T2_ARTSF</name>
<evidence type="ECO:0000256" key="2">
    <source>
        <dbReference type="ARBA" id="ARBA00023043"/>
    </source>
</evidence>
<dbReference type="EMBL" id="JAVRJZ010000011">
    <property type="protein sequence ID" value="KAK2716822.1"/>
    <property type="molecule type" value="Genomic_DNA"/>
</dbReference>
<protein>
    <submittedName>
        <fullName evidence="4">Uncharacterized protein</fullName>
    </submittedName>
</protein>
<dbReference type="PROSITE" id="PS50088">
    <property type="entry name" value="ANK_REPEAT"/>
    <property type="match status" value="3"/>
</dbReference>
<dbReference type="PANTHER" id="PTHR24123">
    <property type="entry name" value="ANKYRIN REPEAT-CONTAINING"/>
    <property type="match status" value="1"/>
</dbReference>
<evidence type="ECO:0000313" key="4">
    <source>
        <dbReference type="EMBL" id="KAK2716822.1"/>
    </source>
</evidence>
<dbReference type="PANTHER" id="PTHR24123:SF33">
    <property type="entry name" value="PROTEIN HOS4"/>
    <property type="match status" value="1"/>
</dbReference>
<feature type="repeat" description="ANK" evidence="3">
    <location>
        <begin position="153"/>
        <end position="185"/>
    </location>
</feature>